<comment type="caution">
    <text evidence="2">The sequence shown here is derived from an EMBL/GenBank/DDBJ whole genome shotgun (WGS) entry which is preliminary data.</text>
</comment>
<evidence type="ECO:0000313" key="2">
    <source>
        <dbReference type="EMBL" id="NIK74375.1"/>
    </source>
</evidence>
<dbReference type="PRINTS" id="PR00834">
    <property type="entry name" value="PROTEASES2C"/>
</dbReference>
<dbReference type="Gene3D" id="2.40.10.10">
    <property type="entry name" value="Trypsin-like serine proteases"/>
    <property type="match status" value="2"/>
</dbReference>
<accession>A0A846MSD9</accession>
<organism evidence="2 3">
    <name type="scientific">Thermonema lapsum</name>
    <dbReference type="NCBI Taxonomy" id="28195"/>
    <lineage>
        <taxon>Bacteria</taxon>
        <taxon>Pseudomonadati</taxon>
        <taxon>Bacteroidota</taxon>
        <taxon>Cytophagia</taxon>
        <taxon>Cytophagales</taxon>
        <taxon>Thermonemataceae</taxon>
        <taxon>Thermonema</taxon>
    </lineage>
</organism>
<dbReference type="PANTHER" id="PTHR43019">
    <property type="entry name" value="SERINE ENDOPROTEASE DEGS"/>
    <property type="match status" value="1"/>
</dbReference>
<dbReference type="Proteomes" id="UP000537126">
    <property type="component" value="Unassembled WGS sequence"/>
</dbReference>
<dbReference type="InterPro" id="IPR001940">
    <property type="entry name" value="Peptidase_S1C"/>
</dbReference>
<dbReference type="RefSeq" id="WP_166919978.1">
    <property type="nucleotide sequence ID" value="NZ_JAASRN010000002.1"/>
</dbReference>
<name>A0A846MSD9_9BACT</name>
<sequence length="398" mass="45842">MIQNHMKWEERIAWIEDYYEQHLSEEEKRRFEQLLETDKILQKEWEDYCMLRRSMDAYWKAERLRKNIRQAQALFFAKPKQPLEKQEPAAFSQSKQLAKRKPKVWHYHLSSMLIAASVAAVVTVFAINFYKVNTLEVKQQNYYQALKRDIDKIREQNASLSLKAQREDDAEAYTGTRQVHTGATAFLFSPEGYVLTTYHAVEDARTMRLIQYRSEDTLQLNAALIYFDKHLDLALLKIEDSAFRAKDYNLNVLRLMPGEIDLGEEVFTLAYPREDLVYGMGAVSAHTGYEGDTLAYEISIPVNPGNSGSPLFDAAGRLVGIVTGKHTQAEGAAFAVKSTYIWQFLQQAAQADSSFLLGHHRLTTGQYAPLRYYKRPAQIKALRPLIFELKTYSQSALQ</sequence>
<reference evidence="2 3" key="1">
    <citation type="submission" date="2020-03" db="EMBL/GenBank/DDBJ databases">
        <title>Genomic Encyclopedia of Type Strains, Phase IV (KMG-IV): sequencing the most valuable type-strain genomes for metagenomic binning, comparative biology and taxonomic classification.</title>
        <authorList>
            <person name="Goeker M."/>
        </authorList>
    </citation>
    <scope>NUCLEOTIDE SEQUENCE [LARGE SCALE GENOMIC DNA]</scope>
    <source>
        <strain evidence="2 3">DSM 5718</strain>
    </source>
</reference>
<proteinExistence type="predicted"/>
<dbReference type="InterPro" id="IPR043504">
    <property type="entry name" value="Peptidase_S1_PA_chymotrypsin"/>
</dbReference>
<dbReference type="InterPro" id="IPR009003">
    <property type="entry name" value="Peptidase_S1_PA"/>
</dbReference>
<dbReference type="Pfam" id="PF13365">
    <property type="entry name" value="Trypsin_2"/>
    <property type="match status" value="1"/>
</dbReference>
<dbReference type="GO" id="GO:0006508">
    <property type="term" value="P:proteolysis"/>
    <property type="evidence" value="ECO:0007669"/>
    <property type="project" value="UniProtKB-KW"/>
</dbReference>
<evidence type="ECO:0000256" key="1">
    <source>
        <dbReference type="SAM" id="Phobius"/>
    </source>
</evidence>
<keyword evidence="3" id="KW-1185">Reference proteome</keyword>
<dbReference type="SUPFAM" id="SSF50494">
    <property type="entry name" value="Trypsin-like serine proteases"/>
    <property type="match status" value="1"/>
</dbReference>
<dbReference type="AlphaFoldDB" id="A0A846MSD9"/>
<evidence type="ECO:0000313" key="3">
    <source>
        <dbReference type="Proteomes" id="UP000537126"/>
    </source>
</evidence>
<keyword evidence="2" id="KW-0378">Hydrolase</keyword>
<keyword evidence="1" id="KW-0812">Transmembrane</keyword>
<gene>
    <name evidence="2" type="ORF">FHS56_001888</name>
</gene>
<dbReference type="EMBL" id="JAASRN010000002">
    <property type="protein sequence ID" value="NIK74375.1"/>
    <property type="molecule type" value="Genomic_DNA"/>
</dbReference>
<dbReference type="PANTHER" id="PTHR43019:SF23">
    <property type="entry name" value="PROTEASE DO-LIKE 5, CHLOROPLASTIC"/>
    <property type="match status" value="1"/>
</dbReference>
<dbReference type="GO" id="GO:0004252">
    <property type="term" value="F:serine-type endopeptidase activity"/>
    <property type="evidence" value="ECO:0007669"/>
    <property type="project" value="InterPro"/>
</dbReference>
<keyword evidence="1" id="KW-0472">Membrane</keyword>
<protein>
    <submittedName>
        <fullName evidence="2">S1-C subfamily serine protease</fullName>
    </submittedName>
</protein>
<keyword evidence="1" id="KW-1133">Transmembrane helix</keyword>
<feature type="transmembrane region" description="Helical" evidence="1">
    <location>
        <begin position="109"/>
        <end position="130"/>
    </location>
</feature>
<keyword evidence="2" id="KW-0645">Protease</keyword>